<evidence type="ECO:0000313" key="2">
    <source>
        <dbReference type="Proteomes" id="UP001497472"/>
    </source>
</evidence>
<dbReference type="Proteomes" id="UP001497472">
    <property type="component" value="Unassembled WGS sequence"/>
</dbReference>
<keyword evidence="2" id="KW-1185">Reference proteome</keyword>
<proteinExistence type="predicted"/>
<sequence length="265" mass="30277">MLTQAGVIREECNGVIIDGIYYEKEVLKSDIDRPYLLAVDYSTNTVYFSYNAVMNNDVLYKTAFINLNTKSNGDVDGVTNGFAQTVDQKTHEIYIGGSDGIYKYNHKSKKAEFFGAADTDVWMIYYKDSLYYSDFPKQFLYTYIDGVSTRFKDLEDTKVDQFVIDNEDMLFYTNASGLYAQKKGTKDAILYNNNKTVRSLATDVNGNVYVCEIDDIYKVNKERHALDKVTDVDDCFGLAFDNENNIIYSDATSLVRFKQSLNKDC</sequence>
<organism evidence="1 2">
    <name type="scientific">Leptosia nina</name>
    <dbReference type="NCBI Taxonomy" id="320188"/>
    <lineage>
        <taxon>Eukaryota</taxon>
        <taxon>Metazoa</taxon>
        <taxon>Ecdysozoa</taxon>
        <taxon>Arthropoda</taxon>
        <taxon>Hexapoda</taxon>
        <taxon>Insecta</taxon>
        <taxon>Pterygota</taxon>
        <taxon>Neoptera</taxon>
        <taxon>Endopterygota</taxon>
        <taxon>Lepidoptera</taxon>
        <taxon>Glossata</taxon>
        <taxon>Ditrysia</taxon>
        <taxon>Papilionoidea</taxon>
        <taxon>Pieridae</taxon>
        <taxon>Pierinae</taxon>
        <taxon>Leptosia</taxon>
    </lineage>
</organism>
<gene>
    <name evidence="1" type="ORF">LNINA_LOCUS8469</name>
</gene>
<name>A0AAV1JKM3_9NEOP</name>
<dbReference type="Gene3D" id="2.130.10.10">
    <property type="entry name" value="YVTN repeat-like/Quinoprotein amine dehydrogenase"/>
    <property type="match status" value="1"/>
</dbReference>
<protein>
    <recommendedName>
        <fullName evidence="3">Ommochrome-binding protein</fullName>
    </recommendedName>
</protein>
<dbReference type="InterPro" id="IPR015943">
    <property type="entry name" value="WD40/YVTN_repeat-like_dom_sf"/>
</dbReference>
<evidence type="ECO:0000313" key="1">
    <source>
        <dbReference type="EMBL" id="CAK1549141.1"/>
    </source>
</evidence>
<reference evidence="1 2" key="1">
    <citation type="submission" date="2023-11" db="EMBL/GenBank/DDBJ databases">
        <authorList>
            <person name="Okamura Y."/>
        </authorList>
    </citation>
    <scope>NUCLEOTIDE SEQUENCE [LARGE SCALE GENOMIC DNA]</scope>
</reference>
<evidence type="ECO:0008006" key="3">
    <source>
        <dbReference type="Google" id="ProtNLM"/>
    </source>
</evidence>
<dbReference type="EMBL" id="CAVLEF010000011">
    <property type="protein sequence ID" value="CAK1549141.1"/>
    <property type="molecule type" value="Genomic_DNA"/>
</dbReference>
<accession>A0AAV1JKM3</accession>
<comment type="caution">
    <text evidence="1">The sequence shown here is derived from an EMBL/GenBank/DDBJ whole genome shotgun (WGS) entry which is preliminary data.</text>
</comment>
<dbReference type="SUPFAM" id="SSF101898">
    <property type="entry name" value="NHL repeat"/>
    <property type="match status" value="1"/>
</dbReference>
<dbReference type="AlphaFoldDB" id="A0AAV1JKM3"/>